<proteinExistence type="predicted"/>
<dbReference type="Pfam" id="PF10009">
    <property type="entry name" value="DUF2252"/>
    <property type="match status" value="1"/>
</dbReference>
<protein>
    <submittedName>
        <fullName evidence="2">DUF2252 domain-containing protein</fullName>
    </submittedName>
</protein>
<gene>
    <name evidence="2" type="ORF">ACK2TP_09620</name>
</gene>
<reference evidence="2 3" key="1">
    <citation type="submission" date="2024-12" db="EMBL/GenBank/DDBJ databases">
        <authorList>
            <person name="Lee Y."/>
        </authorList>
    </citation>
    <scope>NUCLEOTIDE SEQUENCE [LARGE SCALE GENOMIC DNA]</scope>
    <source>
        <strain evidence="2 3">03SUJ4</strain>
    </source>
</reference>
<comment type="caution">
    <text evidence="2">The sequence shown here is derived from an EMBL/GenBank/DDBJ whole genome shotgun (WGS) entry which is preliminary data.</text>
</comment>
<organism evidence="2 3">
    <name type="scientific">Terriglobus aquaticus</name>
    <dbReference type="NCBI Taxonomy" id="940139"/>
    <lineage>
        <taxon>Bacteria</taxon>
        <taxon>Pseudomonadati</taxon>
        <taxon>Acidobacteriota</taxon>
        <taxon>Terriglobia</taxon>
        <taxon>Terriglobales</taxon>
        <taxon>Acidobacteriaceae</taxon>
        <taxon>Terriglobus</taxon>
    </lineage>
</organism>
<evidence type="ECO:0000313" key="2">
    <source>
        <dbReference type="EMBL" id="MFN2976020.1"/>
    </source>
</evidence>
<dbReference type="InterPro" id="IPR018721">
    <property type="entry name" value="DUF2252"/>
</dbReference>
<dbReference type="Proteomes" id="UP001634747">
    <property type="component" value="Unassembled WGS sequence"/>
</dbReference>
<feature type="compositionally biased region" description="Low complexity" evidence="1">
    <location>
        <begin position="447"/>
        <end position="465"/>
    </location>
</feature>
<keyword evidence="3" id="KW-1185">Reference proteome</keyword>
<feature type="region of interest" description="Disordered" evidence="1">
    <location>
        <begin position="439"/>
        <end position="465"/>
    </location>
</feature>
<name>A0ABW9KN50_9BACT</name>
<sequence>MASLTQAERRSVGVLARKHCSRSDLGDLDAKRCASDPLQVLSASMHGRIASLIPLKYQRMAASPFGFFRGAASIMAADLAAHPHTGLVTQLCGDAHVANLGAFAAQDGGLVFDLNDFDETIQGPFEWDVKRFATSLLLAGRETGLDREARQASVDTFTQSYSTAMQQFATMPVVELARFQIRRLAHLAPIPAIFRIAQRSTPQRLLDKLTAQPATPGGARHLLHQPPLQQAVTELERDGILAGLEHYGATLQSERRHFFAQYRPVDVVLRVVGTGSVGLRCYVVYMEGSSRRPGSDPLFLQVKEEPASAYAAYLPRSASGTPHQGERVVDGQRLMQLVSDPFLGYTTVHGRDYLVRQFNDHKASLDLSSITPAMLQGYASLCGEILARGHARGGDPAAISAYIGSNGRFSKSILRFAESYARKTRQDWKALRQKMKQQGIPLVEADTTSSKSKKASATSAKASKR</sequence>
<dbReference type="PANTHER" id="PTHR39441:SF1">
    <property type="entry name" value="DUF2252 DOMAIN-CONTAINING PROTEIN"/>
    <property type="match status" value="1"/>
</dbReference>
<dbReference type="PANTHER" id="PTHR39441">
    <property type="entry name" value="DUF2252 DOMAIN-CONTAINING PROTEIN"/>
    <property type="match status" value="1"/>
</dbReference>
<dbReference type="RefSeq" id="WP_263412480.1">
    <property type="nucleotide sequence ID" value="NZ_BAABBH010000001.1"/>
</dbReference>
<evidence type="ECO:0000256" key="1">
    <source>
        <dbReference type="SAM" id="MobiDB-lite"/>
    </source>
</evidence>
<evidence type="ECO:0000313" key="3">
    <source>
        <dbReference type="Proteomes" id="UP001634747"/>
    </source>
</evidence>
<dbReference type="EMBL" id="JBJYXY010000001">
    <property type="protein sequence ID" value="MFN2976020.1"/>
    <property type="molecule type" value="Genomic_DNA"/>
</dbReference>
<accession>A0ABW9KN50</accession>